<keyword evidence="1" id="KW-0472">Membrane</keyword>
<protein>
    <submittedName>
        <fullName evidence="2">Membrane protein</fullName>
    </submittedName>
</protein>
<dbReference type="AlphaFoldDB" id="A0AA89CU74"/>
<dbReference type="EMBL" id="JDRX01000032">
    <property type="protein sequence ID" value="KGN00600.1"/>
    <property type="molecule type" value="Genomic_DNA"/>
</dbReference>
<name>A0AA89CU74_CLONO</name>
<proteinExistence type="predicted"/>
<feature type="transmembrane region" description="Helical" evidence="1">
    <location>
        <begin position="134"/>
        <end position="158"/>
    </location>
</feature>
<feature type="transmembrane region" description="Helical" evidence="1">
    <location>
        <begin position="42"/>
        <end position="61"/>
    </location>
</feature>
<feature type="transmembrane region" description="Helical" evidence="1">
    <location>
        <begin position="12"/>
        <end position="30"/>
    </location>
</feature>
<sequence length="260" mass="29194">MGKLIKYELKGNYKIFCALFAIIILLQGLFLTRIGHWKSGSIMGMTVLVNIILFITILIFIEKSFANEIYEDRGYLTFTLPVSGYKVLGSKIIVGLLWLLISGFISFISFKTIINGLSGEDLIKIITSSVNIKQFVLLGIIYAIVVLIMLLLTIYFSITLTRVAYKGKKISGFIGFIVFIVLNFVISYISYKVGDIFPHEMKISLDMINSLGSAGIINDGTITITPQYFTINIARSIYMLLVYIGMFFGTGYLLENKMNI</sequence>
<evidence type="ECO:0000313" key="2">
    <source>
        <dbReference type="EMBL" id="KGN00600.1"/>
    </source>
</evidence>
<gene>
    <name evidence="2" type="ORF">Z969_09670</name>
</gene>
<accession>A0AA89CU74</accession>
<dbReference type="RefSeq" id="WP_039250732.1">
    <property type="nucleotide sequence ID" value="NZ_JDRX01000032.1"/>
</dbReference>
<feature type="transmembrane region" description="Helical" evidence="1">
    <location>
        <begin position="92"/>
        <end position="114"/>
    </location>
</feature>
<evidence type="ECO:0000313" key="3">
    <source>
        <dbReference type="Proteomes" id="UP000030016"/>
    </source>
</evidence>
<feature type="transmembrane region" description="Helical" evidence="1">
    <location>
        <begin position="236"/>
        <end position="254"/>
    </location>
</feature>
<keyword evidence="1" id="KW-1133">Transmembrane helix</keyword>
<organism evidence="2 3">
    <name type="scientific">Clostridium novyi A str. 4570</name>
    <dbReference type="NCBI Taxonomy" id="1444290"/>
    <lineage>
        <taxon>Bacteria</taxon>
        <taxon>Bacillati</taxon>
        <taxon>Bacillota</taxon>
        <taxon>Clostridia</taxon>
        <taxon>Eubacteriales</taxon>
        <taxon>Clostridiaceae</taxon>
        <taxon>Clostridium</taxon>
    </lineage>
</organism>
<dbReference type="Proteomes" id="UP000030016">
    <property type="component" value="Unassembled WGS sequence"/>
</dbReference>
<comment type="caution">
    <text evidence="2">The sequence shown here is derived from an EMBL/GenBank/DDBJ whole genome shotgun (WGS) entry which is preliminary data.</text>
</comment>
<keyword evidence="1" id="KW-0812">Transmembrane</keyword>
<reference evidence="2 3" key="1">
    <citation type="submission" date="2014-01" db="EMBL/GenBank/DDBJ databases">
        <title>Plasmidome dynamics in the species complex Clostridium novyi sensu lato converts strains of independent lineages into distinctly different pathogens.</title>
        <authorList>
            <person name="Skarin H."/>
            <person name="Segerman B."/>
        </authorList>
    </citation>
    <scope>NUCLEOTIDE SEQUENCE [LARGE SCALE GENOMIC DNA]</scope>
    <source>
        <strain evidence="2 3">4570</strain>
    </source>
</reference>
<evidence type="ECO:0000256" key="1">
    <source>
        <dbReference type="SAM" id="Phobius"/>
    </source>
</evidence>
<feature type="transmembrane region" description="Helical" evidence="1">
    <location>
        <begin position="170"/>
        <end position="191"/>
    </location>
</feature>